<reference evidence="1 2" key="1">
    <citation type="journal article" date="2021" name="Hortic Res">
        <title>High-quality reference genome and annotation aids understanding of berry development for evergreen blueberry (Vaccinium darrowii).</title>
        <authorList>
            <person name="Yu J."/>
            <person name="Hulse-Kemp A.M."/>
            <person name="Babiker E."/>
            <person name="Staton M."/>
        </authorList>
    </citation>
    <scope>NUCLEOTIDE SEQUENCE [LARGE SCALE GENOMIC DNA]</scope>
    <source>
        <strain evidence="2">cv. NJ 8807/NJ 8810</strain>
        <tissue evidence="1">Young leaf</tissue>
    </source>
</reference>
<evidence type="ECO:0000313" key="2">
    <source>
        <dbReference type="Proteomes" id="UP000828048"/>
    </source>
</evidence>
<organism evidence="1 2">
    <name type="scientific">Vaccinium darrowii</name>
    <dbReference type="NCBI Taxonomy" id="229202"/>
    <lineage>
        <taxon>Eukaryota</taxon>
        <taxon>Viridiplantae</taxon>
        <taxon>Streptophyta</taxon>
        <taxon>Embryophyta</taxon>
        <taxon>Tracheophyta</taxon>
        <taxon>Spermatophyta</taxon>
        <taxon>Magnoliopsida</taxon>
        <taxon>eudicotyledons</taxon>
        <taxon>Gunneridae</taxon>
        <taxon>Pentapetalae</taxon>
        <taxon>asterids</taxon>
        <taxon>Ericales</taxon>
        <taxon>Ericaceae</taxon>
        <taxon>Vaccinioideae</taxon>
        <taxon>Vaccinieae</taxon>
        <taxon>Vaccinium</taxon>
    </lineage>
</organism>
<comment type="caution">
    <text evidence="1">The sequence shown here is derived from an EMBL/GenBank/DDBJ whole genome shotgun (WGS) entry which is preliminary data.</text>
</comment>
<dbReference type="EMBL" id="CM037161">
    <property type="protein sequence ID" value="KAH7853809.1"/>
    <property type="molecule type" value="Genomic_DNA"/>
</dbReference>
<gene>
    <name evidence="1" type="ORF">Vadar_006845</name>
</gene>
<evidence type="ECO:0000313" key="1">
    <source>
        <dbReference type="EMBL" id="KAH7853809.1"/>
    </source>
</evidence>
<accession>A0ACB7YLV7</accession>
<name>A0ACB7YLV7_9ERIC</name>
<dbReference type="Proteomes" id="UP000828048">
    <property type="component" value="Chromosome 11"/>
</dbReference>
<protein>
    <submittedName>
        <fullName evidence="1">Uncharacterized protein</fullName>
    </submittedName>
</protein>
<keyword evidence="2" id="KW-1185">Reference proteome</keyword>
<sequence>MSGGDWIREPWSKAEDEALVRLVEQHGPCNWAAISGSIPGRTGKSCRLRWINQLSPEVEHRPFSTAEDAVILKAHQVYGNRWATIAKQLPGRTDNAIKNHWHSSLRRRSNNDRNFVETESVTFGPDTAVKRRKVKAAEEEGPETSLTLSPPGERAAAVVEEEKVEVIRKGGEMKEEKSTVRDRRVMMNVMRRTIAEEVRKYVDSVLIISDDKN</sequence>
<proteinExistence type="predicted"/>